<keyword evidence="4" id="KW-1185">Reference proteome</keyword>
<protein>
    <submittedName>
        <fullName evidence="3">Putative PTS transport system, IIA component</fullName>
    </submittedName>
</protein>
<sequence>MSQSLIQEENILLSLTASDKEDVLSQMSDLLHRNGYVKETFKQAVIDREHEFATALPTQRCSVAIPHTDVEHINERTIGVAILEDEVPFVEMGTLDQQTNVKIVFMLAMDKVDDQLSLLQQLMQIFQSDDKLESILRATDTTELAALINQYLAHK</sequence>
<accession>G5JF86</accession>
<comment type="subunit">
    <text evidence="1">Homodimer or homotrimer. Seems to be a monomer when not phosphorylated.</text>
</comment>
<evidence type="ECO:0000313" key="4">
    <source>
        <dbReference type="Proteomes" id="UP000005413"/>
    </source>
</evidence>
<proteinExistence type="predicted"/>
<dbReference type="AlphaFoldDB" id="G5JF86"/>
<evidence type="ECO:0000259" key="2">
    <source>
        <dbReference type="PROSITE" id="PS51094"/>
    </source>
</evidence>
<reference evidence="3 4" key="1">
    <citation type="journal article" date="2012" name="BMC Genomics">
        <title>Comparative genomic analysis of the genus Staphylococcus including Staphylococcus aureus and its newly described sister species Staphylococcus simiae.</title>
        <authorList>
            <person name="Suzuki H."/>
            <person name="Lefebure T."/>
            <person name="Pavinski Bitar P."/>
            <person name="Stanhope M.J."/>
        </authorList>
    </citation>
    <scope>NUCLEOTIDE SEQUENCE [LARGE SCALE GENOMIC DNA]</scope>
    <source>
        <strain evidence="3 4">CCM 7213</strain>
    </source>
</reference>
<dbReference type="Proteomes" id="UP000005413">
    <property type="component" value="Unassembled WGS sequence"/>
</dbReference>
<evidence type="ECO:0000256" key="1">
    <source>
        <dbReference type="ARBA" id="ARBA00011798"/>
    </source>
</evidence>
<dbReference type="PATRIC" id="fig|911238.3.peg.75"/>
<dbReference type="InterPro" id="IPR002178">
    <property type="entry name" value="PTS_EIIA_type-2_dom"/>
</dbReference>
<dbReference type="PANTHER" id="PTHR47738:SF3">
    <property type="entry name" value="PHOSPHOTRANSFERASE SYSTEM MANNITOL_FRUCTOSE-SPECIFIC IIA DOMAIN CONTAINING PROTEIN"/>
    <property type="match status" value="1"/>
</dbReference>
<evidence type="ECO:0000313" key="3">
    <source>
        <dbReference type="EMBL" id="EHJ09178.1"/>
    </source>
</evidence>
<dbReference type="PROSITE" id="PS51094">
    <property type="entry name" value="PTS_EIIA_TYPE_2"/>
    <property type="match status" value="1"/>
</dbReference>
<dbReference type="SUPFAM" id="SSF55804">
    <property type="entry name" value="Phoshotransferase/anion transport protein"/>
    <property type="match status" value="1"/>
</dbReference>
<organism evidence="3 4">
    <name type="scientific">Staphylococcus simiae CCM 7213 = CCUG 51256</name>
    <dbReference type="NCBI Taxonomy" id="911238"/>
    <lineage>
        <taxon>Bacteria</taxon>
        <taxon>Bacillati</taxon>
        <taxon>Bacillota</taxon>
        <taxon>Bacilli</taxon>
        <taxon>Bacillales</taxon>
        <taxon>Staphylococcaceae</taxon>
        <taxon>Staphylococcus</taxon>
    </lineage>
</organism>
<dbReference type="Pfam" id="PF00359">
    <property type="entry name" value="PTS_EIIA_2"/>
    <property type="match status" value="1"/>
</dbReference>
<dbReference type="EMBL" id="AEUN01000011">
    <property type="protein sequence ID" value="EHJ09178.1"/>
    <property type="molecule type" value="Genomic_DNA"/>
</dbReference>
<dbReference type="InterPro" id="IPR016152">
    <property type="entry name" value="PTrfase/Anion_transptr"/>
</dbReference>
<dbReference type="RefSeq" id="WP_002461624.1">
    <property type="nucleotide sequence ID" value="NZ_AEUN01000011.1"/>
</dbReference>
<dbReference type="Gene3D" id="3.40.930.10">
    <property type="entry name" value="Mannitol-specific EII, Chain A"/>
    <property type="match status" value="1"/>
</dbReference>
<dbReference type="OrthoDB" id="370976at2"/>
<gene>
    <name evidence="3" type="ORF">SS7213T_00389</name>
</gene>
<comment type="caution">
    <text evidence="3">The sequence shown here is derived from an EMBL/GenBank/DDBJ whole genome shotgun (WGS) entry which is preliminary data.</text>
</comment>
<dbReference type="InterPro" id="IPR051541">
    <property type="entry name" value="PTS_SugarTrans_NitroReg"/>
</dbReference>
<dbReference type="CDD" id="cd00211">
    <property type="entry name" value="PTS_IIA_fru"/>
    <property type="match status" value="1"/>
</dbReference>
<name>G5JF86_9STAP</name>
<feature type="domain" description="PTS EIIA type-2" evidence="2">
    <location>
        <begin position="4"/>
        <end position="151"/>
    </location>
</feature>
<dbReference type="PANTHER" id="PTHR47738">
    <property type="entry name" value="PTS SYSTEM FRUCTOSE-LIKE EIIA COMPONENT-RELATED"/>
    <property type="match status" value="1"/>
</dbReference>